<reference evidence="3" key="1">
    <citation type="journal article" date="2020" name="Stud. Mycol.">
        <title>101 Dothideomycetes genomes: a test case for predicting lifestyles and emergence of pathogens.</title>
        <authorList>
            <person name="Haridas S."/>
            <person name="Albert R."/>
            <person name="Binder M."/>
            <person name="Bloem J."/>
            <person name="Labutti K."/>
            <person name="Salamov A."/>
            <person name="Andreopoulos B."/>
            <person name="Baker S."/>
            <person name="Barry K."/>
            <person name="Bills G."/>
            <person name="Bluhm B."/>
            <person name="Cannon C."/>
            <person name="Castanera R."/>
            <person name="Culley D."/>
            <person name="Daum C."/>
            <person name="Ezra D."/>
            <person name="Gonzalez J."/>
            <person name="Henrissat B."/>
            <person name="Kuo A."/>
            <person name="Liang C."/>
            <person name="Lipzen A."/>
            <person name="Lutzoni F."/>
            <person name="Magnuson J."/>
            <person name="Mondo S."/>
            <person name="Nolan M."/>
            <person name="Ohm R."/>
            <person name="Pangilinan J."/>
            <person name="Park H.-J."/>
            <person name="Ramirez L."/>
            <person name="Alfaro M."/>
            <person name="Sun H."/>
            <person name="Tritt A."/>
            <person name="Yoshinaga Y."/>
            <person name="Zwiers L.-H."/>
            <person name="Turgeon B."/>
            <person name="Goodwin S."/>
            <person name="Spatafora J."/>
            <person name="Crous P."/>
            <person name="Grigoriev I."/>
        </authorList>
    </citation>
    <scope>NUCLEOTIDE SEQUENCE</scope>
    <source>
        <strain evidence="3">CBS 122681</strain>
    </source>
</reference>
<evidence type="ECO:0000313" key="4">
    <source>
        <dbReference type="Proteomes" id="UP000799324"/>
    </source>
</evidence>
<organism evidence="3 4">
    <name type="scientific">Lophiostoma macrostomum CBS 122681</name>
    <dbReference type="NCBI Taxonomy" id="1314788"/>
    <lineage>
        <taxon>Eukaryota</taxon>
        <taxon>Fungi</taxon>
        <taxon>Dikarya</taxon>
        <taxon>Ascomycota</taxon>
        <taxon>Pezizomycotina</taxon>
        <taxon>Dothideomycetes</taxon>
        <taxon>Pleosporomycetidae</taxon>
        <taxon>Pleosporales</taxon>
        <taxon>Lophiostomataceae</taxon>
        <taxon>Lophiostoma</taxon>
    </lineage>
</organism>
<dbReference type="Proteomes" id="UP000799324">
    <property type="component" value="Unassembled WGS sequence"/>
</dbReference>
<keyword evidence="4" id="KW-1185">Reference proteome</keyword>
<feature type="region of interest" description="Disordered" evidence="1">
    <location>
        <begin position="37"/>
        <end position="74"/>
    </location>
</feature>
<dbReference type="Pfam" id="PF20253">
    <property type="entry name" value="DUF6604"/>
    <property type="match status" value="1"/>
</dbReference>
<protein>
    <recommendedName>
        <fullName evidence="2">DUF6604 domain-containing protein</fullName>
    </recommendedName>
</protein>
<feature type="compositionally biased region" description="Low complexity" evidence="1">
    <location>
        <begin position="41"/>
        <end position="50"/>
    </location>
</feature>
<proteinExistence type="predicted"/>
<evidence type="ECO:0000256" key="1">
    <source>
        <dbReference type="SAM" id="MobiDB-lite"/>
    </source>
</evidence>
<dbReference type="InterPro" id="IPR046539">
    <property type="entry name" value="DUF6604"/>
</dbReference>
<feature type="compositionally biased region" description="Basic residues" evidence="1">
    <location>
        <begin position="51"/>
        <end position="61"/>
    </location>
</feature>
<feature type="compositionally biased region" description="Polar residues" evidence="1">
    <location>
        <begin position="62"/>
        <end position="73"/>
    </location>
</feature>
<dbReference type="EMBL" id="MU004506">
    <property type="protein sequence ID" value="KAF2649112.1"/>
    <property type="molecule type" value="Genomic_DNA"/>
</dbReference>
<sequence>MTSESLRSIYQQYKHDTNVVASWLATTAKAAGYKTPVVGPASSTSSAKASARPKGKARKQAKANNAGQATTTAVADEPAKPKYVIAIKDFVPLAEHIATLKSAAVKVPGYFSVALERVIWARSSFSSKLAQAGKKVNGASDVRHSSFVSVLQKVRKTLSPLLDADAFNVASLRDAISDVSGVARKGPLNNLFEVLEVYEPSAAFVDAPDMTPPTPAETEYTVEAEEDSLFEALFAMTALMDDLTRLRGEISELWADYNSGKRDLAAVSIASHAAIDLARSYEEEIRPLFQKNGGTTKFHGEYFSAVCTAFGLNCEAKQKYGDDYNYACYDIADALLVNPMMLINAFVRANPLDPDEIPMYNGMFGWYDERTHSKPATPGRQKYNRDKAAFMELFPDLTFVCGMPNPIEDPLVRGMVTIRQDFKKSGSALPEVPVWYSFATQIYDDILNTVKIGKAWDELRRFMALVRETLALHAPNVCAERRKVIKDFDLWTPDKVAITRQAMGHPYKDHTFVRRNSLYCGLWVHHLRCMFHGQGVQDAAVPGAVLYTTQLYHALRQENMLSVQWKDLETLRKMQGSSTFSVGDPPTTIEGYFKNWCISMGVSATNWAPNKRSKNVKMNKDNMRNMKYKGWTSFDFARRIEAYGDRRLLSKDAIVQ</sequence>
<name>A0A6A6SNM0_9PLEO</name>
<dbReference type="PANTHER" id="PTHR38795">
    <property type="entry name" value="DUF6604 DOMAIN-CONTAINING PROTEIN"/>
    <property type="match status" value="1"/>
</dbReference>
<dbReference type="PANTHER" id="PTHR38795:SF1">
    <property type="entry name" value="DUF6604 DOMAIN-CONTAINING PROTEIN"/>
    <property type="match status" value="1"/>
</dbReference>
<accession>A0A6A6SNM0</accession>
<gene>
    <name evidence="3" type="ORF">K491DRAFT_721960</name>
</gene>
<feature type="domain" description="DUF6604" evidence="2">
    <location>
        <begin position="11"/>
        <end position="286"/>
    </location>
</feature>
<dbReference type="AlphaFoldDB" id="A0A6A6SNM0"/>
<dbReference type="OrthoDB" id="5238236at2759"/>
<evidence type="ECO:0000313" key="3">
    <source>
        <dbReference type="EMBL" id="KAF2649112.1"/>
    </source>
</evidence>
<evidence type="ECO:0000259" key="2">
    <source>
        <dbReference type="Pfam" id="PF20253"/>
    </source>
</evidence>